<accession>A0A2M9BHN4</accession>
<dbReference type="EMBL" id="PGEZ01000001">
    <property type="protein sequence ID" value="PJJ57453.1"/>
    <property type="molecule type" value="Genomic_DNA"/>
</dbReference>
<evidence type="ECO:0000313" key="9">
    <source>
        <dbReference type="Proteomes" id="UP000230842"/>
    </source>
</evidence>
<reference evidence="8 9" key="1">
    <citation type="submission" date="2017-11" db="EMBL/GenBank/DDBJ databases">
        <title>Genomic Encyclopedia of Archaeal and Bacterial Type Strains, Phase II (KMG-II): From Individual Species to Whole Genera.</title>
        <authorList>
            <person name="Goeker M."/>
        </authorList>
    </citation>
    <scope>NUCLEOTIDE SEQUENCE [LARGE SCALE GENOMIC DNA]</scope>
    <source>
        <strain evidence="8 9">DSM 27763</strain>
    </source>
</reference>
<dbReference type="OrthoDB" id="3371256at2"/>
<evidence type="ECO:0000256" key="5">
    <source>
        <dbReference type="ARBA" id="ARBA00023157"/>
    </source>
</evidence>
<dbReference type="Proteomes" id="UP000230842">
    <property type="component" value="Unassembled WGS sequence"/>
</dbReference>
<proteinExistence type="inferred from homology"/>
<feature type="region of interest" description="Disordered" evidence="6">
    <location>
        <begin position="27"/>
        <end position="66"/>
    </location>
</feature>
<feature type="chain" id="PRO_5038973296" description="Streptogrisin C" evidence="7">
    <location>
        <begin position="23"/>
        <end position="428"/>
    </location>
</feature>
<keyword evidence="4" id="KW-0720">Serine protease</keyword>
<keyword evidence="3" id="KW-0378">Hydrolase</keyword>
<keyword evidence="7" id="KW-0732">Signal</keyword>
<evidence type="ECO:0000256" key="2">
    <source>
        <dbReference type="ARBA" id="ARBA00022670"/>
    </source>
</evidence>
<evidence type="ECO:0008006" key="10">
    <source>
        <dbReference type="Google" id="ProtNLM"/>
    </source>
</evidence>
<dbReference type="InterPro" id="IPR043504">
    <property type="entry name" value="Peptidase_S1_PA_chymotrypsin"/>
</dbReference>
<name>A0A2M9BHN4_9ACTN</name>
<dbReference type="GO" id="GO:0006508">
    <property type="term" value="P:proteolysis"/>
    <property type="evidence" value="ECO:0007669"/>
    <property type="project" value="UniProtKB-KW"/>
</dbReference>
<gene>
    <name evidence="8" type="ORF">CLV56_1684</name>
</gene>
<organism evidence="8 9">
    <name type="scientific">Mumia flava</name>
    <dbReference type="NCBI Taxonomy" id="1348852"/>
    <lineage>
        <taxon>Bacteria</taxon>
        <taxon>Bacillati</taxon>
        <taxon>Actinomycetota</taxon>
        <taxon>Actinomycetes</taxon>
        <taxon>Propionibacteriales</taxon>
        <taxon>Nocardioidaceae</taxon>
        <taxon>Mumia</taxon>
    </lineage>
</organism>
<dbReference type="InterPro" id="IPR009003">
    <property type="entry name" value="Peptidase_S1_PA"/>
</dbReference>
<evidence type="ECO:0000256" key="7">
    <source>
        <dbReference type="SAM" id="SignalP"/>
    </source>
</evidence>
<comment type="caution">
    <text evidence="8">The sequence shown here is derived from an EMBL/GenBank/DDBJ whole genome shotgun (WGS) entry which is preliminary data.</text>
</comment>
<dbReference type="RefSeq" id="WP_100414676.1">
    <property type="nucleotide sequence ID" value="NZ_PGEZ01000001.1"/>
</dbReference>
<protein>
    <recommendedName>
        <fullName evidence="10">Streptogrisin C</fullName>
    </recommendedName>
</protein>
<sequence>MRMPTTTVSALLAGTVAVSVLAAAPGARGAVPGEPDPARSQPTTSEPTDPASAAVRAEVDPEPTATGRAVGARLTDLLVPDGDKPTDGVPVSFGIGLVGVTGDPVGGYTLVVDETADRGALLRALTRGLDRSARSYVDFADAPHPAAELTEAWRAVRDPAVRAAAGLGAFTVDVDPESATLVVTTAGDAALRTGGADALADALGAVAPGLITVESGGAGGRASRSPDVAPHWGGARIVSSGTRCTAGFSVVRRSGGRASLTAGHCGPNGTSWKSGTEFYGVTRGRSGFPDYDQARLQGSTYAPRIYTDGLDRYSSRAVHNANDGAIGDVVCASGDVTLSVCGIVIKSFTATFCDDVGCTTHLMRGRRSDDRVIVRDGDSGAPVYHRNPSKPRASVRGMVIAYDQGGSRLYAERYTSIANHLDVTALTN</sequence>
<keyword evidence="2" id="KW-0645">Protease</keyword>
<evidence type="ECO:0000256" key="4">
    <source>
        <dbReference type="ARBA" id="ARBA00022825"/>
    </source>
</evidence>
<comment type="similarity">
    <text evidence="1">Belongs to the peptidase S1 family.</text>
</comment>
<keyword evidence="9" id="KW-1185">Reference proteome</keyword>
<dbReference type="PRINTS" id="PR00861">
    <property type="entry name" value="ALYTICPTASE"/>
</dbReference>
<evidence type="ECO:0000313" key="8">
    <source>
        <dbReference type="EMBL" id="PJJ57453.1"/>
    </source>
</evidence>
<feature type="signal peptide" evidence="7">
    <location>
        <begin position="1"/>
        <end position="22"/>
    </location>
</feature>
<evidence type="ECO:0000256" key="3">
    <source>
        <dbReference type="ARBA" id="ARBA00022801"/>
    </source>
</evidence>
<dbReference type="Gene3D" id="2.40.10.10">
    <property type="entry name" value="Trypsin-like serine proteases"/>
    <property type="match status" value="2"/>
</dbReference>
<evidence type="ECO:0000256" key="1">
    <source>
        <dbReference type="ARBA" id="ARBA00007664"/>
    </source>
</evidence>
<dbReference type="GO" id="GO:0004252">
    <property type="term" value="F:serine-type endopeptidase activity"/>
    <property type="evidence" value="ECO:0007669"/>
    <property type="project" value="InterPro"/>
</dbReference>
<dbReference type="AlphaFoldDB" id="A0A2M9BHN4"/>
<dbReference type="SUPFAM" id="SSF50494">
    <property type="entry name" value="Trypsin-like serine proteases"/>
    <property type="match status" value="1"/>
</dbReference>
<dbReference type="InterPro" id="IPR001316">
    <property type="entry name" value="Pept_S1A_streptogrisin"/>
</dbReference>
<evidence type="ECO:0000256" key="6">
    <source>
        <dbReference type="SAM" id="MobiDB-lite"/>
    </source>
</evidence>
<keyword evidence="5" id="KW-1015">Disulfide bond</keyword>